<comment type="caution">
    <text evidence="4">The sequence shown here is derived from an EMBL/GenBank/DDBJ whole genome shotgun (WGS) entry which is preliminary data.</text>
</comment>
<dbReference type="GO" id="GO:0005975">
    <property type="term" value="P:carbohydrate metabolic process"/>
    <property type="evidence" value="ECO:0007669"/>
    <property type="project" value="UniProtKB-ARBA"/>
</dbReference>
<dbReference type="InterPro" id="IPR013783">
    <property type="entry name" value="Ig-like_fold"/>
</dbReference>
<evidence type="ECO:0000313" key="5">
    <source>
        <dbReference type="Proteomes" id="UP000664385"/>
    </source>
</evidence>
<evidence type="ECO:0000256" key="2">
    <source>
        <dbReference type="SAM" id="Phobius"/>
    </source>
</evidence>
<dbReference type="EMBL" id="JAEMWU010000001">
    <property type="protein sequence ID" value="MBN8204579.1"/>
    <property type="molecule type" value="Genomic_DNA"/>
</dbReference>
<protein>
    <submittedName>
        <fullName evidence="4">Ig-like domain repeat protein</fullName>
    </submittedName>
</protein>
<feature type="region of interest" description="Disordered" evidence="1">
    <location>
        <begin position="239"/>
        <end position="294"/>
    </location>
</feature>
<evidence type="ECO:0000313" key="4">
    <source>
        <dbReference type="EMBL" id="MBN8204579.1"/>
    </source>
</evidence>
<keyword evidence="2" id="KW-1133">Transmembrane helix</keyword>
<evidence type="ECO:0000259" key="3">
    <source>
        <dbReference type="Pfam" id="PF16640"/>
    </source>
</evidence>
<feature type="domain" description="Bacterial Ig-like" evidence="3">
    <location>
        <begin position="681"/>
        <end position="777"/>
    </location>
</feature>
<dbReference type="Gene3D" id="2.60.40.10">
    <property type="entry name" value="Immunoglobulins"/>
    <property type="match status" value="3"/>
</dbReference>
<feature type="compositionally biased region" description="Gly residues" evidence="1">
    <location>
        <begin position="277"/>
        <end position="294"/>
    </location>
</feature>
<feature type="region of interest" description="Disordered" evidence="1">
    <location>
        <begin position="1"/>
        <end position="24"/>
    </location>
</feature>
<dbReference type="InterPro" id="IPR032109">
    <property type="entry name" value="Big_3_5"/>
</dbReference>
<name>A0A939IU24_9MICO</name>
<evidence type="ECO:0000256" key="1">
    <source>
        <dbReference type="SAM" id="MobiDB-lite"/>
    </source>
</evidence>
<feature type="region of interest" description="Disordered" evidence="1">
    <location>
        <begin position="884"/>
        <end position="922"/>
    </location>
</feature>
<reference evidence="4" key="1">
    <citation type="submission" date="2020-12" db="EMBL/GenBank/DDBJ databases">
        <title>PHA producing bacteria isolated from mangrove.</title>
        <authorList>
            <person name="Zheng W."/>
            <person name="Yu S."/>
            <person name="Huang Y."/>
        </authorList>
    </citation>
    <scope>NUCLEOTIDE SEQUENCE</scope>
    <source>
        <strain evidence="4">GN8-5</strain>
    </source>
</reference>
<feature type="compositionally biased region" description="Basic and acidic residues" evidence="1">
    <location>
        <begin position="1"/>
        <end position="16"/>
    </location>
</feature>
<dbReference type="RefSeq" id="WP_206822515.1">
    <property type="nucleotide sequence ID" value="NZ_JAEMWU010000001.1"/>
</dbReference>
<keyword evidence="2" id="KW-0812">Transmembrane</keyword>
<dbReference type="AlphaFoldDB" id="A0A939IU24"/>
<keyword evidence="2" id="KW-0472">Membrane</keyword>
<accession>A0A939IU24</accession>
<proteinExistence type="predicted"/>
<gene>
    <name evidence="4" type="ORF">JF543_01240</name>
</gene>
<dbReference type="Proteomes" id="UP000664385">
    <property type="component" value="Unassembled WGS sequence"/>
</dbReference>
<organism evidence="4 5">
    <name type="scientific">Microbacterium esteraromaticum</name>
    <dbReference type="NCBI Taxonomy" id="57043"/>
    <lineage>
        <taxon>Bacteria</taxon>
        <taxon>Bacillati</taxon>
        <taxon>Actinomycetota</taxon>
        <taxon>Actinomycetes</taxon>
        <taxon>Micrococcales</taxon>
        <taxon>Microbacteriaceae</taxon>
        <taxon>Microbacterium</taxon>
    </lineage>
</organism>
<feature type="transmembrane region" description="Helical" evidence="2">
    <location>
        <begin position="929"/>
        <end position="949"/>
    </location>
</feature>
<sequence length="954" mass="95370">MIQSFRVRDGRRRPDARASSPVPRSRRRVALVAAAAIALSGIGLGTASPAHAAPLPQQVFDFTSPSGTDWVVPAGITEVVVGLRGGRGGFTERANGGSGADFGVIIPVKTGDRLTVFAGQPARGKGDERIGGAGFVSGGDGGKGSLLGASAGGGGGASAVKLNGELIAVAGGGGGGGGYTGKPMVSLSLWDLAAVIAAAGGYQGESSGSVNFGHVRGGEGGHNAGSSYDGKTITMFPATAGAGKHPGGIGQNAKNDPSFSRYKKPGANGGSASTSTSGGGGGGGGGGWPASGTGGGGGRTFLGYTAGSGGGAGLSWVTDAVPGVRIDRDAWRPEDRHDYFGPLAETGTVRIMIPMRSTTTVSAPAQAMTGEQIRVRVRTADTRTPNTPLDGWVDLYQGSARVAYGTTDGDRTFTVPGLGVGTHEFRAEFQPRADQRDYRERSTYSSGMATVTVAEPSLQQPGPGEVASRTALTVLTTPATFGDTLMLGASVTLDGPVNLSGQPVSFEVDGTVVASSPLIYSGAGRFSTLIPFSMVPTAGEHEVVARFPGVADADPATPDALSSVSDPMTFSIAQAPTTTRIMTAPATVRAFTPVDVEATVTSATRGLSGSAVLLADGSPLMYAPLMPGGTVLFDDVMLPSGAERLTVSYLGDPGGNFTMSTSAEHPVSITPVETAIALALSSSGIRADESVTLTATVTPAQPGVTTDPRGAVEFLLDGDVVRTVPAGMDGDPESDDGEARFEVEADTLPIGTHSVTARFVPAPGFGASTSAAAELEVRGIATVLTPRTSTIAGTPANPASVELTATVSGDATRRAAAGDAVDGHVEARLGADPLGDPLVLVDGAGTLALPGLPVGAHEVTLRFVPDSAAMLESSTTVTVTVTEDVAPGGDDDEPAPGGGDEQPVPGGDGEASPGVDGALPSTGGDSTGMLLLALSLIVGAGVMFVVARLRRSKA</sequence>
<dbReference type="Pfam" id="PF16640">
    <property type="entry name" value="Big_3_5"/>
    <property type="match status" value="1"/>
</dbReference>